<sequence length="90" mass="10460">MRYSHDSRATYVGEFLHHHHIAWRFEQPHVFVKAAFCIMYLSRSRTNPVLEVCNCCAQSTLKKLHPTMPNDHLSGTMIKEFLGSIQHPSH</sequence>
<protein>
    <submittedName>
        <fullName evidence="1">Uncharacterized protein</fullName>
    </submittedName>
</protein>
<dbReference type="EMBL" id="KN429167">
    <property type="protein sequence ID" value="KHG24539.1"/>
    <property type="molecule type" value="Genomic_DNA"/>
</dbReference>
<evidence type="ECO:0000313" key="1">
    <source>
        <dbReference type="EMBL" id="KHG24539.1"/>
    </source>
</evidence>
<dbReference type="AlphaFoldDB" id="A0A0B0PJC7"/>
<accession>A0A0B0PJC7</accession>
<proteinExistence type="predicted"/>
<gene>
    <name evidence="1" type="ORF">F383_30974</name>
</gene>
<name>A0A0B0PJC7_GOSAR</name>
<reference evidence="2" key="1">
    <citation type="submission" date="2014-09" db="EMBL/GenBank/DDBJ databases">
        <authorList>
            <person name="Mudge J."/>
            <person name="Ramaraj T."/>
            <person name="Lindquist I.E."/>
            <person name="Bharti A.K."/>
            <person name="Sundararajan A."/>
            <person name="Cameron C.T."/>
            <person name="Woodward J.E."/>
            <person name="May G.D."/>
            <person name="Brubaker C."/>
            <person name="Broadhvest J."/>
            <person name="Wilkins T.A."/>
        </authorList>
    </citation>
    <scope>NUCLEOTIDE SEQUENCE</scope>
    <source>
        <strain evidence="2">cv. AKA8401</strain>
    </source>
</reference>
<keyword evidence="2" id="KW-1185">Reference proteome</keyword>
<evidence type="ECO:0000313" key="2">
    <source>
        <dbReference type="Proteomes" id="UP000032142"/>
    </source>
</evidence>
<organism evidence="1 2">
    <name type="scientific">Gossypium arboreum</name>
    <name type="common">Tree cotton</name>
    <name type="synonym">Gossypium nanking</name>
    <dbReference type="NCBI Taxonomy" id="29729"/>
    <lineage>
        <taxon>Eukaryota</taxon>
        <taxon>Viridiplantae</taxon>
        <taxon>Streptophyta</taxon>
        <taxon>Embryophyta</taxon>
        <taxon>Tracheophyta</taxon>
        <taxon>Spermatophyta</taxon>
        <taxon>Magnoliopsida</taxon>
        <taxon>eudicotyledons</taxon>
        <taxon>Gunneridae</taxon>
        <taxon>Pentapetalae</taxon>
        <taxon>rosids</taxon>
        <taxon>malvids</taxon>
        <taxon>Malvales</taxon>
        <taxon>Malvaceae</taxon>
        <taxon>Malvoideae</taxon>
        <taxon>Gossypium</taxon>
    </lineage>
</organism>
<dbReference type="Proteomes" id="UP000032142">
    <property type="component" value="Unassembled WGS sequence"/>
</dbReference>